<protein>
    <submittedName>
        <fullName evidence="5">Transcriptional regulator, AraC family</fullName>
    </submittedName>
</protein>
<keyword evidence="6" id="KW-1185">Reference proteome</keyword>
<dbReference type="Pfam" id="PF12833">
    <property type="entry name" value="HTH_18"/>
    <property type="match status" value="1"/>
</dbReference>
<dbReference type="SUPFAM" id="SSF46689">
    <property type="entry name" value="Homeodomain-like"/>
    <property type="match status" value="1"/>
</dbReference>
<dbReference type="EMBL" id="CP001769">
    <property type="protein sequence ID" value="ADB39782.1"/>
    <property type="molecule type" value="Genomic_DNA"/>
</dbReference>
<evidence type="ECO:0000256" key="3">
    <source>
        <dbReference type="ARBA" id="ARBA00023163"/>
    </source>
</evidence>
<dbReference type="Proteomes" id="UP000002028">
    <property type="component" value="Chromosome"/>
</dbReference>
<evidence type="ECO:0000313" key="6">
    <source>
        <dbReference type="Proteomes" id="UP000002028"/>
    </source>
</evidence>
<name>D2QC47_SPILD</name>
<dbReference type="eggNOG" id="COG2207">
    <property type="taxonomic scope" value="Bacteria"/>
</dbReference>
<feature type="domain" description="HTH araC/xylS-type" evidence="4">
    <location>
        <begin position="187"/>
        <end position="285"/>
    </location>
</feature>
<dbReference type="PROSITE" id="PS01124">
    <property type="entry name" value="HTH_ARAC_FAMILY_2"/>
    <property type="match status" value="1"/>
</dbReference>
<dbReference type="Pfam" id="PF02311">
    <property type="entry name" value="AraC_binding"/>
    <property type="match status" value="1"/>
</dbReference>
<dbReference type="GO" id="GO:0043565">
    <property type="term" value="F:sequence-specific DNA binding"/>
    <property type="evidence" value="ECO:0007669"/>
    <property type="project" value="InterPro"/>
</dbReference>
<organism evidence="5 6">
    <name type="scientific">Spirosoma linguale (strain ATCC 33905 / DSM 74 / LMG 10896 / Claus 1)</name>
    <dbReference type="NCBI Taxonomy" id="504472"/>
    <lineage>
        <taxon>Bacteria</taxon>
        <taxon>Pseudomonadati</taxon>
        <taxon>Bacteroidota</taxon>
        <taxon>Cytophagia</taxon>
        <taxon>Cytophagales</taxon>
        <taxon>Cytophagaceae</taxon>
        <taxon>Spirosoma</taxon>
    </lineage>
</organism>
<dbReference type="SUPFAM" id="SSF51215">
    <property type="entry name" value="Regulatory protein AraC"/>
    <property type="match status" value="1"/>
</dbReference>
<dbReference type="SMART" id="SM00342">
    <property type="entry name" value="HTH_ARAC"/>
    <property type="match status" value="1"/>
</dbReference>
<dbReference type="GO" id="GO:0003700">
    <property type="term" value="F:DNA-binding transcription factor activity"/>
    <property type="evidence" value="ECO:0007669"/>
    <property type="project" value="InterPro"/>
</dbReference>
<dbReference type="InterPro" id="IPR014710">
    <property type="entry name" value="RmlC-like_jellyroll"/>
</dbReference>
<dbReference type="eggNOG" id="COG0662">
    <property type="taxonomic scope" value="Bacteria"/>
</dbReference>
<sequence length="287" mass="33346">MDTIPVRQGHTDTSNSADLGPIIVRRLEELLAGEDMVQPLHRHSFYFILVIEKGSGRHTIDFTSHPIVDGTIFIIRPGQVHELTVTKDSKGFLVQIFDEFYVHTDKLAKQTLKNVSRTNFYRTGDEHVDRIRTFLDTMVREIFEKRPYYEQAIQLTLHLLFIDLLRQQKSASINSGSASTYNQQQLELFQDLIANHFADQKQLSWYARQLHLSVYQLNAVAKATLDKTGSTLINEYILLEAKRYLLATANQINLIAWHLGYEDVSYFIRFFKKHTGYSPEAFRMKFK</sequence>
<evidence type="ECO:0000256" key="2">
    <source>
        <dbReference type="ARBA" id="ARBA00023125"/>
    </source>
</evidence>
<keyword evidence="1" id="KW-0805">Transcription regulation</keyword>
<dbReference type="InterPro" id="IPR020449">
    <property type="entry name" value="Tscrpt_reg_AraC-type_HTH"/>
</dbReference>
<evidence type="ECO:0000313" key="5">
    <source>
        <dbReference type="EMBL" id="ADB39782.1"/>
    </source>
</evidence>
<dbReference type="PRINTS" id="PR00032">
    <property type="entry name" value="HTHARAC"/>
</dbReference>
<keyword evidence="3" id="KW-0804">Transcription</keyword>
<dbReference type="Gene3D" id="2.60.120.10">
    <property type="entry name" value="Jelly Rolls"/>
    <property type="match status" value="1"/>
</dbReference>
<dbReference type="RefSeq" id="WP_012928297.1">
    <property type="nucleotide sequence ID" value="NC_013730.1"/>
</dbReference>
<proteinExistence type="predicted"/>
<gene>
    <name evidence="5" type="ordered locus">Slin_3787</name>
</gene>
<dbReference type="PANTHER" id="PTHR43280">
    <property type="entry name" value="ARAC-FAMILY TRANSCRIPTIONAL REGULATOR"/>
    <property type="match status" value="1"/>
</dbReference>
<dbReference type="HOGENOM" id="CLU_000445_88_2_10"/>
<dbReference type="Gene3D" id="1.10.10.60">
    <property type="entry name" value="Homeodomain-like"/>
    <property type="match status" value="1"/>
</dbReference>
<dbReference type="STRING" id="504472.Slin_3787"/>
<dbReference type="PANTHER" id="PTHR43280:SF32">
    <property type="entry name" value="TRANSCRIPTIONAL REGULATORY PROTEIN"/>
    <property type="match status" value="1"/>
</dbReference>
<dbReference type="InterPro" id="IPR009057">
    <property type="entry name" value="Homeodomain-like_sf"/>
</dbReference>
<evidence type="ECO:0000256" key="1">
    <source>
        <dbReference type="ARBA" id="ARBA00023015"/>
    </source>
</evidence>
<evidence type="ECO:0000259" key="4">
    <source>
        <dbReference type="PROSITE" id="PS01124"/>
    </source>
</evidence>
<dbReference type="KEGG" id="sli:Slin_3787"/>
<dbReference type="AlphaFoldDB" id="D2QC47"/>
<accession>D2QC47</accession>
<dbReference type="InterPro" id="IPR003313">
    <property type="entry name" value="AraC-bd"/>
</dbReference>
<dbReference type="InterPro" id="IPR018060">
    <property type="entry name" value="HTH_AraC"/>
</dbReference>
<keyword evidence="2" id="KW-0238">DNA-binding</keyword>
<dbReference type="InterPro" id="IPR037923">
    <property type="entry name" value="HTH-like"/>
</dbReference>
<reference evidence="5 6" key="1">
    <citation type="journal article" date="2010" name="Stand. Genomic Sci.">
        <title>Complete genome sequence of Spirosoma linguale type strain (1).</title>
        <authorList>
            <person name="Lail K."/>
            <person name="Sikorski J."/>
            <person name="Saunders E."/>
            <person name="Lapidus A."/>
            <person name="Glavina Del Rio T."/>
            <person name="Copeland A."/>
            <person name="Tice H."/>
            <person name="Cheng J.-F."/>
            <person name="Lucas S."/>
            <person name="Nolan M."/>
            <person name="Bruce D."/>
            <person name="Goodwin L."/>
            <person name="Pitluck S."/>
            <person name="Ivanova N."/>
            <person name="Mavromatis K."/>
            <person name="Ovchinnikova G."/>
            <person name="Pati A."/>
            <person name="Chen A."/>
            <person name="Palaniappan K."/>
            <person name="Land M."/>
            <person name="Hauser L."/>
            <person name="Chang Y.-J."/>
            <person name="Jeffries C.D."/>
            <person name="Chain P."/>
            <person name="Brettin T."/>
            <person name="Detter J.C."/>
            <person name="Schuetze A."/>
            <person name="Rohde M."/>
            <person name="Tindall B.J."/>
            <person name="Goeker M."/>
            <person name="Bristow J."/>
            <person name="Eisen J.A."/>
            <person name="Markowitz V."/>
            <person name="Hugenholtz P."/>
            <person name="Kyrpides N.C."/>
            <person name="Klenk H.-P."/>
            <person name="Chen F."/>
        </authorList>
    </citation>
    <scope>NUCLEOTIDE SEQUENCE [LARGE SCALE GENOMIC DNA]</scope>
    <source>
        <strain evidence="6">ATCC 33905 / DSM 74 / LMG 10896 / Claus 1</strain>
    </source>
</reference>